<protein>
    <submittedName>
        <fullName evidence="1">Uncharacterized protein</fullName>
    </submittedName>
</protein>
<gene>
    <name evidence="1" type="ORF">WMO24_14200</name>
</gene>
<reference evidence="1 2" key="1">
    <citation type="submission" date="2024-03" db="EMBL/GenBank/DDBJ databases">
        <title>Human intestinal bacterial collection.</title>
        <authorList>
            <person name="Pauvert C."/>
            <person name="Hitch T.C.A."/>
            <person name="Clavel T."/>
        </authorList>
    </citation>
    <scope>NUCLEOTIDE SEQUENCE [LARGE SCALE GENOMIC DNA]</scope>
    <source>
        <strain evidence="1 2">CLA-JM-H11</strain>
    </source>
</reference>
<evidence type="ECO:0000313" key="1">
    <source>
        <dbReference type="EMBL" id="MEQ2521570.1"/>
    </source>
</evidence>
<proteinExistence type="predicted"/>
<accession>A0ABV1GI91</accession>
<evidence type="ECO:0000313" key="2">
    <source>
        <dbReference type="Proteomes" id="UP001477672"/>
    </source>
</evidence>
<comment type="caution">
    <text evidence="1">The sequence shown here is derived from an EMBL/GenBank/DDBJ whole genome shotgun (WGS) entry which is preliminary data.</text>
</comment>
<name>A0ABV1GI91_9FIRM</name>
<dbReference type="Proteomes" id="UP001477672">
    <property type="component" value="Unassembled WGS sequence"/>
</dbReference>
<dbReference type="RefSeq" id="WP_349217026.1">
    <property type="nucleotide sequence ID" value="NZ_JBBMFA010000111.1"/>
</dbReference>
<dbReference type="EMBL" id="JBBMFA010000111">
    <property type="protein sequence ID" value="MEQ2521570.1"/>
    <property type="molecule type" value="Genomic_DNA"/>
</dbReference>
<keyword evidence="2" id="KW-1185">Reference proteome</keyword>
<sequence length="48" mass="5197">MDLTFLFLVLGILAAAATLVAYACIVVGARSEQPPDSSFFAKDNRHKQ</sequence>
<organism evidence="1 2">
    <name type="scientific">Ruthenibacterium intestinale</name>
    <dbReference type="NCBI Taxonomy" id="3133163"/>
    <lineage>
        <taxon>Bacteria</taxon>
        <taxon>Bacillati</taxon>
        <taxon>Bacillota</taxon>
        <taxon>Clostridia</taxon>
        <taxon>Eubacteriales</taxon>
        <taxon>Oscillospiraceae</taxon>
        <taxon>Ruthenibacterium</taxon>
    </lineage>
</organism>